<accession>A0A0D0EA47</accession>
<reference evidence="2" key="2">
    <citation type="submission" date="2015-01" db="EMBL/GenBank/DDBJ databases">
        <title>Evolutionary Origins and Diversification of the Mycorrhizal Mutualists.</title>
        <authorList>
            <consortium name="DOE Joint Genome Institute"/>
            <consortium name="Mycorrhizal Genomics Consortium"/>
            <person name="Kohler A."/>
            <person name="Kuo A."/>
            <person name="Nagy L.G."/>
            <person name="Floudas D."/>
            <person name="Copeland A."/>
            <person name="Barry K.W."/>
            <person name="Cichocki N."/>
            <person name="Veneault-Fourrey C."/>
            <person name="LaButti K."/>
            <person name="Lindquist E.A."/>
            <person name="Lipzen A."/>
            <person name="Lundell T."/>
            <person name="Morin E."/>
            <person name="Murat C."/>
            <person name="Riley R."/>
            <person name="Ohm R."/>
            <person name="Sun H."/>
            <person name="Tunlid A."/>
            <person name="Henrissat B."/>
            <person name="Grigoriev I.V."/>
            <person name="Hibbett D.S."/>
            <person name="Martin F."/>
        </authorList>
    </citation>
    <scope>NUCLEOTIDE SEQUENCE [LARGE SCALE GENOMIC DNA]</scope>
    <source>
        <strain evidence="2">Ve08.2h10</strain>
    </source>
</reference>
<dbReference type="Proteomes" id="UP000054538">
    <property type="component" value="Unassembled WGS sequence"/>
</dbReference>
<dbReference type="HOGENOM" id="CLU_2722915_0_0_1"/>
<name>A0A0D0EA47_9AGAM</name>
<evidence type="ECO:0000313" key="2">
    <source>
        <dbReference type="Proteomes" id="UP000054538"/>
    </source>
</evidence>
<sequence length="72" mass="7903">MLRNNASSLYGSNSRSLGISGTSSRTFHLLSCHHQPVGWLRDSASAEPSQVSKALNIIDTLMMMPWTLQPSE</sequence>
<organism evidence="1 2">
    <name type="scientific">Paxillus rubicundulus Ve08.2h10</name>
    <dbReference type="NCBI Taxonomy" id="930991"/>
    <lineage>
        <taxon>Eukaryota</taxon>
        <taxon>Fungi</taxon>
        <taxon>Dikarya</taxon>
        <taxon>Basidiomycota</taxon>
        <taxon>Agaricomycotina</taxon>
        <taxon>Agaricomycetes</taxon>
        <taxon>Agaricomycetidae</taxon>
        <taxon>Boletales</taxon>
        <taxon>Paxilineae</taxon>
        <taxon>Paxillaceae</taxon>
        <taxon>Paxillus</taxon>
    </lineage>
</organism>
<dbReference type="InParanoid" id="A0A0D0EA47"/>
<keyword evidence="2" id="KW-1185">Reference proteome</keyword>
<protein>
    <submittedName>
        <fullName evidence="1">Uncharacterized protein</fullName>
    </submittedName>
</protein>
<gene>
    <name evidence="1" type="ORF">PAXRUDRAFT_395257</name>
</gene>
<dbReference type="EMBL" id="KN824845">
    <property type="protein sequence ID" value="KIK99964.1"/>
    <property type="molecule type" value="Genomic_DNA"/>
</dbReference>
<proteinExistence type="predicted"/>
<dbReference type="AlphaFoldDB" id="A0A0D0EA47"/>
<evidence type="ECO:0000313" key="1">
    <source>
        <dbReference type="EMBL" id="KIK99964.1"/>
    </source>
</evidence>
<reference evidence="1 2" key="1">
    <citation type="submission" date="2014-04" db="EMBL/GenBank/DDBJ databases">
        <authorList>
            <consortium name="DOE Joint Genome Institute"/>
            <person name="Kuo A."/>
            <person name="Kohler A."/>
            <person name="Jargeat P."/>
            <person name="Nagy L.G."/>
            <person name="Floudas D."/>
            <person name="Copeland A."/>
            <person name="Barry K.W."/>
            <person name="Cichocki N."/>
            <person name="Veneault-Fourrey C."/>
            <person name="LaButti K."/>
            <person name="Lindquist E.A."/>
            <person name="Lipzen A."/>
            <person name="Lundell T."/>
            <person name="Morin E."/>
            <person name="Murat C."/>
            <person name="Sun H."/>
            <person name="Tunlid A."/>
            <person name="Henrissat B."/>
            <person name="Grigoriev I.V."/>
            <person name="Hibbett D.S."/>
            <person name="Martin F."/>
            <person name="Nordberg H.P."/>
            <person name="Cantor M.N."/>
            <person name="Hua S.X."/>
        </authorList>
    </citation>
    <scope>NUCLEOTIDE SEQUENCE [LARGE SCALE GENOMIC DNA]</scope>
    <source>
        <strain evidence="1 2">Ve08.2h10</strain>
    </source>
</reference>